<dbReference type="AlphaFoldDB" id="A0A1H6Q5F5"/>
<dbReference type="Gene3D" id="3.10.510.10">
    <property type="entry name" value="NE1680-like"/>
    <property type="match status" value="1"/>
</dbReference>
<dbReference type="STRING" id="408657.SAMN04487995_0076"/>
<keyword evidence="2" id="KW-1185">Reference proteome</keyword>
<dbReference type="InterPro" id="IPR023122">
    <property type="entry name" value="NE1680-like_sf"/>
</dbReference>
<dbReference type="Pfam" id="PF09630">
    <property type="entry name" value="DUF2024"/>
    <property type="match status" value="1"/>
</dbReference>
<dbReference type="Proteomes" id="UP000199532">
    <property type="component" value="Unassembled WGS sequence"/>
</dbReference>
<dbReference type="OrthoDB" id="9795699at2"/>
<evidence type="ECO:0000313" key="2">
    <source>
        <dbReference type="Proteomes" id="UP000199532"/>
    </source>
</evidence>
<reference evidence="1 2" key="1">
    <citation type="submission" date="2016-10" db="EMBL/GenBank/DDBJ databases">
        <authorList>
            <person name="de Groot N.N."/>
        </authorList>
    </citation>
    <scope>NUCLEOTIDE SEQUENCE [LARGE SCALE GENOMIC DNA]</scope>
    <source>
        <strain evidence="1 2">DSM 19938</strain>
    </source>
</reference>
<evidence type="ECO:0000313" key="1">
    <source>
        <dbReference type="EMBL" id="SEI37166.1"/>
    </source>
</evidence>
<sequence>MKVAVWDTYVTRQDGAIMHFDIIAPDHIKNAEVIHTFGKDYLQLKGQASQQLTSRECRFCHIAQASPEMVESINDKGYYIIEMQGCE</sequence>
<dbReference type="EMBL" id="FNXY01000001">
    <property type="protein sequence ID" value="SEI37166.1"/>
    <property type="molecule type" value="Genomic_DNA"/>
</dbReference>
<proteinExistence type="predicted"/>
<gene>
    <name evidence="1" type="ORF">SAMN04487995_0076</name>
</gene>
<organism evidence="1 2">
    <name type="scientific">Dyadobacter koreensis</name>
    <dbReference type="NCBI Taxonomy" id="408657"/>
    <lineage>
        <taxon>Bacteria</taxon>
        <taxon>Pseudomonadati</taxon>
        <taxon>Bacteroidota</taxon>
        <taxon>Cytophagia</taxon>
        <taxon>Cytophagales</taxon>
        <taxon>Spirosomataceae</taxon>
        <taxon>Dyadobacter</taxon>
    </lineage>
</organism>
<name>A0A1H6Q5F5_9BACT</name>
<dbReference type="SUPFAM" id="SSF160766">
    <property type="entry name" value="NE1680-like"/>
    <property type="match status" value="1"/>
</dbReference>
<accession>A0A1H6Q5F5</accession>
<evidence type="ECO:0008006" key="3">
    <source>
        <dbReference type="Google" id="ProtNLM"/>
    </source>
</evidence>
<protein>
    <recommendedName>
        <fullName evidence="3">DUF2024 domain-containing protein</fullName>
    </recommendedName>
</protein>
<dbReference type="InterPro" id="IPR018592">
    <property type="entry name" value="DUF2024"/>
</dbReference>
<dbReference type="RefSeq" id="WP_090330617.1">
    <property type="nucleotide sequence ID" value="NZ_FNXY01000001.1"/>
</dbReference>